<dbReference type="EMBL" id="PELR01000122">
    <property type="protein sequence ID" value="RTH04401.1"/>
    <property type="molecule type" value="Genomic_DNA"/>
</dbReference>
<keyword evidence="3 5" id="KW-0418">Kinase</keyword>
<dbReference type="EMBL" id="PELM01000149">
    <property type="protein sequence ID" value="RTH03209.1"/>
    <property type="molecule type" value="Genomic_DNA"/>
</dbReference>
<evidence type="ECO:0000256" key="2">
    <source>
        <dbReference type="ARBA" id="ARBA00022679"/>
    </source>
</evidence>
<dbReference type="EMBL" id="PELV01000409">
    <property type="protein sequence ID" value="RTH14365.1"/>
    <property type="molecule type" value="Genomic_DNA"/>
</dbReference>
<dbReference type="AlphaFoldDB" id="A0A430R730"/>
<dbReference type="GO" id="GO:0016301">
    <property type="term" value="F:kinase activity"/>
    <property type="evidence" value="ECO:0007669"/>
    <property type="project" value="UniProtKB-KW"/>
</dbReference>
<dbReference type="EMBL" id="PEMW01000122">
    <property type="protein sequence ID" value="RTI57470.1"/>
    <property type="molecule type" value="Genomic_DNA"/>
</dbReference>
<comment type="caution">
    <text evidence="5">The sequence shown here is derived from an EMBL/GenBank/DDBJ whole genome shotgun (WGS) entry which is preliminary data.</text>
</comment>
<keyword evidence="2" id="KW-0808">Transferase</keyword>
<keyword evidence="18" id="KW-1185">Reference proteome</keyword>
<dbReference type="Proteomes" id="UP000286928">
    <property type="component" value="Unassembled WGS sequence"/>
</dbReference>
<dbReference type="Proteomes" id="UP000286910">
    <property type="component" value="Unassembled WGS sequence"/>
</dbReference>
<dbReference type="Proteomes" id="UP000288082">
    <property type="component" value="Unassembled WGS sequence"/>
</dbReference>
<evidence type="ECO:0000313" key="5">
    <source>
        <dbReference type="EMBL" id="RTH03209.1"/>
    </source>
</evidence>
<evidence type="ECO:0000313" key="18">
    <source>
        <dbReference type="Proteomes" id="UP000287962"/>
    </source>
</evidence>
<evidence type="ECO:0000313" key="17">
    <source>
        <dbReference type="Proteomes" id="UP000287467"/>
    </source>
</evidence>
<dbReference type="RefSeq" id="WP_019551401.1">
    <property type="nucleotide sequence ID" value="NZ_PELL01000177.1"/>
</dbReference>
<dbReference type="GeneID" id="93867414"/>
<evidence type="ECO:0000313" key="19">
    <source>
        <dbReference type="Proteomes" id="UP000288073"/>
    </source>
</evidence>
<evidence type="ECO:0000313" key="11">
    <source>
        <dbReference type="EMBL" id="RTI17088.1"/>
    </source>
</evidence>
<organism evidence="5 20">
    <name type="scientific">Thermus scotoductus</name>
    <dbReference type="NCBI Taxonomy" id="37636"/>
    <lineage>
        <taxon>Bacteria</taxon>
        <taxon>Thermotogati</taxon>
        <taxon>Deinococcota</taxon>
        <taxon>Deinococci</taxon>
        <taxon>Thermales</taxon>
        <taxon>Thermaceae</taxon>
        <taxon>Thermus</taxon>
    </lineage>
</organism>
<dbReference type="Gene3D" id="3.40.1190.20">
    <property type="match status" value="1"/>
</dbReference>
<evidence type="ECO:0000256" key="1">
    <source>
        <dbReference type="ARBA" id="ARBA00010688"/>
    </source>
</evidence>
<reference evidence="13 14" key="2">
    <citation type="journal article" date="2019" name="Extremophiles">
        <title>Biogeography of thermophiles and predominance of Thermus scotoductus in domestic water heaters.</title>
        <authorList>
            <person name="Wilpiszeski R.L."/>
            <person name="Zhang Z."/>
            <person name="House C.H."/>
        </authorList>
    </citation>
    <scope>NUCLEOTIDE SEQUENCE [LARGE SCALE GENOMIC DNA]</scope>
    <source>
        <strain evidence="11 19">10_S10</strain>
        <strain evidence="10 18">12_S12</strain>
        <strain evidence="12 17">1_S1</strain>
        <strain evidence="9 14">20_S20</strain>
        <strain evidence="8 15">25_S25</strain>
        <strain evidence="7 16">28_S28</strain>
        <strain evidence="6 13">32_S32</strain>
        <strain evidence="5 20">38_S38</strain>
    </source>
</reference>
<feature type="domain" description="Carbohydrate kinase PfkB" evidence="4">
    <location>
        <begin position="2"/>
        <end position="288"/>
    </location>
</feature>
<evidence type="ECO:0000259" key="4">
    <source>
        <dbReference type="Pfam" id="PF00294"/>
    </source>
</evidence>
<sequence>MLALLGEVLVDLIEENQDPLRFRGVLGGSVLNTATTLVRLGFPVRFLSEVGEDWVSAWSEEEMRKRGLELRLFRHPAPMPLALVRLDAEGNGEYSFHRPFHLPYRPGPEGLRGARVFHFGSLLALEDRVEEGLGLLLQEAEEEGAFVSYDPNLRRSPAPKEKKRIRAYLDRIDLLKLSLEDAKLLFPEDPVRAVKTLDVPLKVLTLGREGAVAFLGKEAVRLPGKAVRVKDTVGAGDAFTAGLLALLLRKGYGKGNLPRPSLPDLKEILEGAIALSALACTVRGAYLPEKGLRSWQVRYLGDEEDLARGLPPL</sequence>
<evidence type="ECO:0000313" key="8">
    <source>
        <dbReference type="EMBL" id="RTH26193.1"/>
    </source>
</evidence>
<evidence type="ECO:0000313" key="15">
    <source>
        <dbReference type="Proteomes" id="UP000287306"/>
    </source>
</evidence>
<name>A0A430R730_THESC</name>
<dbReference type="InterPro" id="IPR002173">
    <property type="entry name" value="Carboh/pur_kinase_PfkB_CS"/>
</dbReference>
<protein>
    <submittedName>
        <fullName evidence="5">Carbohydrate kinase</fullName>
    </submittedName>
</protein>
<dbReference type="CDD" id="cd01167">
    <property type="entry name" value="bac_FRK"/>
    <property type="match status" value="1"/>
</dbReference>
<dbReference type="SUPFAM" id="SSF53613">
    <property type="entry name" value="Ribokinase-like"/>
    <property type="match status" value="1"/>
</dbReference>
<reference evidence="10" key="1">
    <citation type="submission" date="2017-10" db="EMBL/GenBank/DDBJ databases">
        <authorList>
            <person name="Wilpiszeski R.L."/>
            <person name="Zhidan Z."/>
            <person name="House C.H."/>
        </authorList>
    </citation>
    <scope>NUCLEOTIDE SEQUENCE</scope>
    <source>
        <strain evidence="10">12_S12</strain>
    </source>
</reference>
<gene>
    <name evidence="12" type="ORF">CSW14_04865</name>
    <name evidence="11" type="ORF">CSW23_06520</name>
    <name evidence="10" type="ORF">CSW25_08555</name>
    <name evidence="9" type="ORF">CSW33_04510</name>
    <name evidence="8" type="ORF">CSW38_06350</name>
    <name evidence="7" type="ORF">CSW41_12220</name>
    <name evidence="6" type="ORF">CSW45_05235</name>
    <name evidence="5" type="ORF">CSW50_05790</name>
</gene>
<dbReference type="Pfam" id="PF00294">
    <property type="entry name" value="PfkB"/>
    <property type="match status" value="1"/>
</dbReference>
<dbReference type="Proteomes" id="UP000287439">
    <property type="component" value="Unassembled WGS sequence"/>
</dbReference>
<dbReference type="EMBL" id="PELY01000166">
    <property type="protein sequence ID" value="RTH26193.1"/>
    <property type="molecule type" value="Genomic_DNA"/>
</dbReference>
<proteinExistence type="inferred from homology"/>
<dbReference type="EMBL" id="PEMD01000110">
    <property type="protein sequence ID" value="RTH33309.1"/>
    <property type="molecule type" value="Genomic_DNA"/>
</dbReference>
<dbReference type="Proteomes" id="UP000287962">
    <property type="component" value="Unassembled WGS sequence"/>
</dbReference>
<evidence type="ECO:0000313" key="20">
    <source>
        <dbReference type="Proteomes" id="UP000288082"/>
    </source>
</evidence>
<evidence type="ECO:0000313" key="6">
    <source>
        <dbReference type="EMBL" id="RTH04401.1"/>
    </source>
</evidence>
<dbReference type="Proteomes" id="UP000288073">
    <property type="component" value="Unassembled WGS sequence"/>
</dbReference>
<dbReference type="PANTHER" id="PTHR43085:SF57">
    <property type="entry name" value="CARBOHYDRATE KINASE PFKB DOMAIN-CONTAINING PROTEIN"/>
    <property type="match status" value="1"/>
</dbReference>
<accession>A0A430R730</accession>
<evidence type="ECO:0000256" key="3">
    <source>
        <dbReference type="ARBA" id="ARBA00022777"/>
    </source>
</evidence>
<dbReference type="EMBL" id="PEMN01000184">
    <property type="protein sequence ID" value="RTI17088.1"/>
    <property type="molecule type" value="Genomic_DNA"/>
</dbReference>
<evidence type="ECO:0000313" key="12">
    <source>
        <dbReference type="EMBL" id="RTI57470.1"/>
    </source>
</evidence>
<evidence type="ECO:0000313" key="10">
    <source>
        <dbReference type="EMBL" id="RTI06404.1"/>
    </source>
</evidence>
<comment type="similarity">
    <text evidence="1">Belongs to the carbohydrate kinase PfkB family.</text>
</comment>
<evidence type="ECO:0000313" key="9">
    <source>
        <dbReference type="EMBL" id="RTH33309.1"/>
    </source>
</evidence>
<dbReference type="PROSITE" id="PS00584">
    <property type="entry name" value="PFKB_KINASES_2"/>
    <property type="match status" value="1"/>
</dbReference>
<evidence type="ECO:0000313" key="13">
    <source>
        <dbReference type="Proteomes" id="UP000286910"/>
    </source>
</evidence>
<dbReference type="Proteomes" id="UP000287306">
    <property type="component" value="Unassembled WGS sequence"/>
</dbReference>
<dbReference type="InterPro" id="IPR050306">
    <property type="entry name" value="PfkB_Carbo_kinase"/>
</dbReference>
<dbReference type="InterPro" id="IPR011611">
    <property type="entry name" value="PfkB_dom"/>
</dbReference>
<dbReference type="PANTHER" id="PTHR43085">
    <property type="entry name" value="HEXOKINASE FAMILY MEMBER"/>
    <property type="match status" value="1"/>
</dbReference>
<dbReference type="InterPro" id="IPR029056">
    <property type="entry name" value="Ribokinase-like"/>
</dbReference>
<dbReference type="Proteomes" id="UP000287467">
    <property type="component" value="Unassembled WGS sequence"/>
</dbReference>
<evidence type="ECO:0000313" key="14">
    <source>
        <dbReference type="Proteomes" id="UP000286928"/>
    </source>
</evidence>
<evidence type="ECO:0000313" key="7">
    <source>
        <dbReference type="EMBL" id="RTH14365.1"/>
    </source>
</evidence>
<dbReference type="EMBL" id="PEML01000272">
    <property type="protein sequence ID" value="RTI06404.1"/>
    <property type="molecule type" value="Genomic_DNA"/>
</dbReference>
<evidence type="ECO:0000313" key="16">
    <source>
        <dbReference type="Proteomes" id="UP000287439"/>
    </source>
</evidence>